<accession>A0ABP3HKJ0</accession>
<feature type="region of interest" description="Disordered" evidence="1">
    <location>
        <begin position="151"/>
        <end position="229"/>
    </location>
</feature>
<sequence length="229" mass="24642">MADAWLPGAGRLHTAYDGGSLKGGAPRAVWHTSENDPRRISARSVAQRLEQQGHSAHLVWNPCSGEIVQMVPATRAANLLPDEVGREGRACLQIVVVGLSHEPFTTGPLNGLDRIVVWLDGWHVPRRWPAGPPLPRPEAYDAVRGRRPWARGGHYGASQVPGATSSDPGRIDTRKITGPEAPVGIPRPRVAPGEETASANPDALLSRRPHAPDRIEPPGPAHVRARSRS</sequence>
<evidence type="ECO:0000256" key="1">
    <source>
        <dbReference type="SAM" id="MobiDB-lite"/>
    </source>
</evidence>
<reference evidence="3" key="1">
    <citation type="journal article" date="2019" name="Int. J. Syst. Evol. Microbiol.">
        <title>The Global Catalogue of Microorganisms (GCM) 10K type strain sequencing project: providing services to taxonomists for standard genome sequencing and annotation.</title>
        <authorList>
            <consortium name="The Broad Institute Genomics Platform"/>
            <consortium name="The Broad Institute Genome Sequencing Center for Infectious Disease"/>
            <person name="Wu L."/>
            <person name="Ma J."/>
        </authorList>
    </citation>
    <scope>NUCLEOTIDE SEQUENCE [LARGE SCALE GENOMIC DNA]</scope>
    <source>
        <strain evidence="3">JCM 3146</strain>
    </source>
</reference>
<proteinExistence type="predicted"/>
<dbReference type="EMBL" id="BAAABM010000073">
    <property type="protein sequence ID" value="GAA0372963.1"/>
    <property type="molecule type" value="Genomic_DNA"/>
</dbReference>
<protein>
    <submittedName>
        <fullName evidence="2">Uncharacterized protein</fullName>
    </submittedName>
</protein>
<dbReference type="RefSeq" id="WP_252809062.1">
    <property type="nucleotide sequence ID" value="NZ_BAAABM010000073.1"/>
</dbReference>
<keyword evidence="3" id="KW-1185">Reference proteome</keyword>
<evidence type="ECO:0000313" key="3">
    <source>
        <dbReference type="Proteomes" id="UP001501822"/>
    </source>
</evidence>
<organism evidence="2 3">
    <name type="scientific">Actinoallomurus spadix</name>
    <dbReference type="NCBI Taxonomy" id="79912"/>
    <lineage>
        <taxon>Bacteria</taxon>
        <taxon>Bacillati</taxon>
        <taxon>Actinomycetota</taxon>
        <taxon>Actinomycetes</taxon>
        <taxon>Streptosporangiales</taxon>
        <taxon>Thermomonosporaceae</taxon>
        <taxon>Actinoallomurus</taxon>
    </lineage>
</organism>
<comment type="caution">
    <text evidence="2">The sequence shown here is derived from an EMBL/GenBank/DDBJ whole genome shotgun (WGS) entry which is preliminary data.</text>
</comment>
<gene>
    <name evidence="2" type="ORF">GCM10010151_73750</name>
</gene>
<dbReference type="Proteomes" id="UP001501822">
    <property type="component" value="Unassembled WGS sequence"/>
</dbReference>
<evidence type="ECO:0000313" key="2">
    <source>
        <dbReference type="EMBL" id="GAA0372963.1"/>
    </source>
</evidence>
<name>A0ABP3HKJ0_9ACTN</name>